<accession>A0A162CQC3</accession>
<sequence length="194" mass="22574">MKNLISILLILGFTTNSNFKKRTLSYPVIISKADLIVVGAISAVSFSVYEYDFQISEFVKGTSAQKITVTMWREWTCDRRIKFPKNGQRLILFLSKRNNGNYEIINGSTGELFISENETIETFINTNFPNLKEFITGIKMFSKAYRFEGELYARHSEKRYFKRLINQSEIDKMETKSSFFKSMSSWIKTAILED</sequence>
<protein>
    <submittedName>
        <fullName evidence="1">Uncharacterized protein</fullName>
    </submittedName>
</protein>
<name>A0A162CQC3_9FLAO</name>
<dbReference type="STRING" id="1642818.AWE51_06555"/>
<comment type="caution">
    <text evidence="1">The sequence shown here is derived from an EMBL/GenBank/DDBJ whole genome shotgun (WGS) entry which is preliminary data.</text>
</comment>
<proteinExistence type="predicted"/>
<keyword evidence="2" id="KW-1185">Reference proteome</keyword>
<dbReference type="AlphaFoldDB" id="A0A162CQC3"/>
<dbReference type="RefSeq" id="WP_066314260.1">
    <property type="nucleotide sequence ID" value="NZ_LQRT01000013.1"/>
</dbReference>
<evidence type="ECO:0000313" key="1">
    <source>
        <dbReference type="EMBL" id="KZS40604.1"/>
    </source>
</evidence>
<gene>
    <name evidence="1" type="ORF">AWE51_06555</name>
</gene>
<reference evidence="1 2" key="1">
    <citation type="submission" date="2016-01" db="EMBL/GenBank/DDBJ databases">
        <title>The draft genome sequence of Aquimarina sp. RZW4-3-2.</title>
        <authorList>
            <person name="Wang Y."/>
        </authorList>
    </citation>
    <scope>NUCLEOTIDE SEQUENCE [LARGE SCALE GENOMIC DNA]</scope>
    <source>
        <strain evidence="1 2">RZW4-3-2</strain>
    </source>
</reference>
<dbReference type="OrthoDB" id="1348619at2"/>
<dbReference type="Proteomes" id="UP000076715">
    <property type="component" value="Unassembled WGS sequence"/>
</dbReference>
<dbReference type="EMBL" id="LQRT01000013">
    <property type="protein sequence ID" value="KZS40604.1"/>
    <property type="molecule type" value="Genomic_DNA"/>
</dbReference>
<organism evidence="1 2">
    <name type="scientific">Aquimarina aggregata</name>
    <dbReference type="NCBI Taxonomy" id="1642818"/>
    <lineage>
        <taxon>Bacteria</taxon>
        <taxon>Pseudomonadati</taxon>
        <taxon>Bacteroidota</taxon>
        <taxon>Flavobacteriia</taxon>
        <taxon>Flavobacteriales</taxon>
        <taxon>Flavobacteriaceae</taxon>
        <taxon>Aquimarina</taxon>
    </lineage>
</organism>
<evidence type="ECO:0000313" key="2">
    <source>
        <dbReference type="Proteomes" id="UP000076715"/>
    </source>
</evidence>